<accession>A0A7S5RKA9</accession>
<gene>
    <name evidence="2" type="ORF">EVC06_249</name>
</gene>
<organism evidence="2 3">
    <name type="scientific">Rhizobium phage RHph_N34</name>
    <dbReference type="NCBI Taxonomy" id="2509586"/>
    <lineage>
        <taxon>Viruses</taxon>
        <taxon>Duplodnaviria</taxon>
        <taxon>Heunggongvirae</taxon>
        <taxon>Uroviricota</taxon>
        <taxon>Caudoviricetes</taxon>
        <taxon>Pootjesviridae</taxon>
        <taxon>Staniewskivirinae</taxon>
        <taxon>Trinifflemingvirus</taxon>
        <taxon>Trinifflemingvirus N34</taxon>
    </lineage>
</organism>
<dbReference type="Proteomes" id="UP000646667">
    <property type="component" value="Segment"/>
</dbReference>
<evidence type="ECO:0000313" key="2">
    <source>
        <dbReference type="EMBL" id="QIG74024.1"/>
    </source>
</evidence>
<evidence type="ECO:0000259" key="1">
    <source>
        <dbReference type="Pfam" id="PF25176"/>
    </source>
</evidence>
<feature type="domain" description="DUF7831" evidence="1">
    <location>
        <begin position="89"/>
        <end position="202"/>
    </location>
</feature>
<protein>
    <recommendedName>
        <fullName evidence="1">DUF7831 domain-containing protein</fullName>
    </recommendedName>
</protein>
<keyword evidence="3" id="KW-1185">Reference proteome</keyword>
<evidence type="ECO:0000313" key="3">
    <source>
        <dbReference type="Proteomes" id="UP000646667"/>
    </source>
</evidence>
<dbReference type="InterPro" id="IPR057153">
    <property type="entry name" value="DUF7831"/>
</dbReference>
<dbReference type="Pfam" id="PF25176">
    <property type="entry name" value="DUF7831"/>
    <property type="match status" value="1"/>
</dbReference>
<sequence>MTERFELQKMIFPSQIHRSECYAEVIENVPCGFLWLKTRQVLYKVYGSGTVWHDFSTGERIDPSPLSRFIKAKSRTREEAITLMPIAYFEKTYTVELLNSMPDCYFVFGDNMKRKGYRGQAEIRECMNAIGVVTKYLPSKATFAYITDNDYNNVVPIIRKDLQRIEELLKQGKTVYWPIKGIGTGRAKLYRYAPHVFEVITKARDEFFRLYPKRDTEKFHDLF</sequence>
<name>A0A7S5RKA9_9CAUD</name>
<dbReference type="EMBL" id="MN988534">
    <property type="protein sequence ID" value="QIG74024.1"/>
    <property type="molecule type" value="Genomic_DNA"/>
</dbReference>
<proteinExistence type="predicted"/>
<reference evidence="2 3" key="1">
    <citation type="submission" date="2020-01" db="EMBL/GenBank/DDBJ databases">
        <title>Patterns of diversity and host range of bacteriophage communities associated with bean-nodulatin bacteria.</title>
        <authorList>
            <person name="Vann Cauwenberghe J."/>
            <person name="Santamaria R.I."/>
            <person name="Bustos P."/>
            <person name="Juarez S."/>
            <person name="Gonzalez V."/>
        </authorList>
    </citation>
    <scope>NUCLEOTIDE SEQUENCE [LARGE SCALE GENOMIC DNA]</scope>
    <source>
        <strain evidence="3">RHph</strain>
    </source>
</reference>